<dbReference type="EMBL" id="BARW01015292">
    <property type="protein sequence ID" value="GAI93047.1"/>
    <property type="molecule type" value="Genomic_DNA"/>
</dbReference>
<feature type="non-terminal residue" evidence="1">
    <location>
        <position position="1"/>
    </location>
</feature>
<sequence length="277" mass="31503">DNYFQGSSESLWDLIAEFYDPNLREWIPLAYNASTIVANGDSATYTITWDISKDLSFVNSMYDNKYEYLPLRINPSTSSDLWGSWGLFSGSSNDWQPIVISESASNLDISAFEFNDITGWELDNSFSIESTITSIENQVFTLFDLDKDNKFEIIRVSPSQIDVIYLDSSSTWVIKENVTDLSGYTYSGFDVEYDGSSSDANMVVIQKDAEETFSLWKYEFDSDFDLVHLKDCESPTNFEPKSVKIVNYFSASDRKAILIGGLISETYLSQLFEFDSI</sequence>
<reference evidence="1" key="1">
    <citation type="journal article" date="2014" name="Front. Microbiol.">
        <title>High frequency of phylogenetically diverse reductive dehalogenase-homologous genes in deep subseafloor sedimentary metagenomes.</title>
        <authorList>
            <person name="Kawai M."/>
            <person name="Futagami T."/>
            <person name="Toyoda A."/>
            <person name="Takaki Y."/>
            <person name="Nishi S."/>
            <person name="Hori S."/>
            <person name="Arai W."/>
            <person name="Tsubouchi T."/>
            <person name="Morono Y."/>
            <person name="Uchiyama I."/>
            <person name="Ito T."/>
            <person name="Fujiyama A."/>
            <person name="Inagaki F."/>
            <person name="Takami H."/>
        </authorList>
    </citation>
    <scope>NUCLEOTIDE SEQUENCE</scope>
    <source>
        <strain evidence="1">Expedition CK06-06</strain>
    </source>
</reference>
<protein>
    <submittedName>
        <fullName evidence="1">Uncharacterized protein</fullName>
    </submittedName>
</protein>
<evidence type="ECO:0000313" key="1">
    <source>
        <dbReference type="EMBL" id="GAI93047.1"/>
    </source>
</evidence>
<proteinExistence type="predicted"/>
<dbReference type="AlphaFoldDB" id="X1SJ52"/>
<name>X1SJ52_9ZZZZ</name>
<organism evidence="1">
    <name type="scientific">marine sediment metagenome</name>
    <dbReference type="NCBI Taxonomy" id="412755"/>
    <lineage>
        <taxon>unclassified sequences</taxon>
        <taxon>metagenomes</taxon>
        <taxon>ecological metagenomes</taxon>
    </lineage>
</organism>
<accession>X1SJ52</accession>
<comment type="caution">
    <text evidence="1">The sequence shown here is derived from an EMBL/GenBank/DDBJ whole genome shotgun (WGS) entry which is preliminary data.</text>
</comment>
<gene>
    <name evidence="1" type="ORF">S12H4_26872</name>
</gene>